<gene>
    <name evidence="1" type="ORF">LTS18_003735</name>
</gene>
<comment type="caution">
    <text evidence="1">The sequence shown here is derived from an EMBL/GenBank/DDBJ whole genome shotgun (WGS) entry which is preliminary data.</text>
</comment>
<dbReference type="EMBL" id="JAWDJW010000882">
    <property type="protein sequence ID" value="KAK3079857.1"/>
    <property type="molecule type" value="Genomic_DNA"/>
</dbReference>
<evidence type="ECO:0000313" key="2">
    <source>
        <dbReference type="Proteomes" id="UP001186974"/>
    </source>
</evidence>
<keyword evidence="2" id="KW-1185">Reference proteome</keyword>
<sequence length="83" mass="9064">MEDLQKALESLEKGGSLDKTINNADEMIRLLTAARDNVSNNPTTAAMELAKLQQTVKKSFEQVNGALKDVHSANSKYTKALNT</sequence>
<organism evidence="1 2">
    <name type="scientific">Coniosporium uncinatum</name>
    <dbReference type="NCBI Taxonomy" id="93489"/>
    <lineage>
        <taxon>Eukaryota</taxon>
        <taxon>Fungi</taxon>
        <taxon>Dikarya</taxon>
        <taxon>Ascomycota</taxon>
        <taxon>Pezizomycotina</taxon>
        <taxon>Dothideomycetes</taxon>
        <taxon>Dothideomycetes incertae sedis</taxon>
        <taxon>Coniosporium</taxon>
    </lineage>
</organism>
<proteinExistence type="predicted"/>
<reference evidence="1" key="1">
    <citation type="submission" date="2024-09" db="EMBL/GenBank/DDBJ databases">
        <title>Black Yeasts Isolated from many extreme environments.</title>
        <authorList>
            <person name="Coleine C."/>
            <person name="Stajich J.E."/>
            <person name="Selbmann L."/>
        </authorList>
    </citation>
    <scope>NUCLEOTIDE SEQUENCE</scope>
    <source>
        <strain evidence="1">CCFEE 5737</strain>
    </source>
</reference>
<evidence type="ECO:0000313" key="1">
    <source>
        <dbReference type="EMBL" id="KAK3079857.1"/>
    </source>
</evidence>
<dbReference type="Proteomes" id="UP001186974">
    <property type="component" value="Unassembled WGS sequence"/>
</dbReference>
<protein>
    <submittedName>
        <fullName evidence="1">Uncharacterized protein</fullName>
    </submittedName>
</protein>
<name>A0ACC3DSV5_9PEZI</name>
<accession>A0ACC3DSV5</accession>
<feature type="non-terminal residue" evidence="1">
    <location>
        <position position="83"/>
    </location>
</feature>